<evidence type="ECO:0000313" key="2">
    <source>
        <dbReference type="Proteomes" id="UP000076078"/>
    </source>
</evidence>
<dbReference type="EMBL" id="LODT01000051">
    <property type="protein sequence ID" value="KYQ88436.1"/>
    <property type="molecule type" value="Genomic_DNA"/>
</dbReference>
<name>A0A151Z398_TIELA</name>
<sequence>MLMLQEIYEEFKDRAQFYIVYLKEIHPSDGWYIGGDEISLTHKNTTTMEQRQAYVSDMKEYSPFLTIPFLIDLMDDNFNFGYDAVPERLFVLENNKFQYVGGYGPFDFLPEQLKAFLTKKFSTENPSI</sequence>
<organism evidence="1 2">
    <name type="scientific">Tieghemostelium lacteum</name>
    <name type="common">Slime mold</name>
    <name type="synonym">Dictyostelium lacteum</name>
    <dbReference type="NCBI Taxonomy" id="361077"/>
    <lineage>
        <taxon>Eukaryota</taxon>
        <taxon>Amoebozoa</taxon>
        <taxon>Evosea</taxon>
        <taxon>Eumycetozoa</taxon>
        <taxon>Dictyostelia</taxon>
        <taxon>Dictyosteliales</taxon>
        <taxon>Raperosteliaceae</taxon>
        <taxon>Tieghemostelium</taxon>
    </lineage>
</organism>
<dbReference type="PANTHER" id="PTHR11781:SF22">
    <property type="entry name" value="TYPE I IODOTHYRONINE DEIODINASE"/>
    <property type="match status" value="1"/>
</dbReference>
<dbReference type="PANTHER" id="PTHR11781">
    <property type="entry name" value="IODOTHYRONINE DEIODINASE"/>
    <property type="match status" value="1"/>
</dbReference>
<proteinExistence type="predicted"/>
<dbReference type="GO" id="GO:0004800">
    <property type="term" value="F:thyroxine 5'-deiodinase activity"/>
    <property type="evidence" value="ECO:0007669"/>
    <property type="project" value="InterPro"/>
</dbReference>
<reference evidence="1 2" key="1">
    <citation type="submission" date="2015-12" db="EMBL/GenBank/DDBJ databases">
        <title>Dictyostelia acquired genes for synthesis and detection of signals that induce cell-type specialization by lateral gene transfer from prokaryotes.</title>
        <authorList>
            <person name="Gloeckner G."/>
            <person name="Schaap P."/>
        </authorList>
    </citation>
    <scope>NUCLEOTIDE SEQUENCE [LARGE SCALE GENOMIC DNA]</scope>
    <source>
        <strain evidence="1 2">TK</strain>
    </source>
</reference>
<evidence type="ECO:0000313" key="1">
    <source>
        <dbReference type="EMBL" id="KYQ88436.1"/>
    </source>
</evidence>
<comment type="caution">
    <text evidence="1">The sequence shown here is derived from an EMBL/GenBank/DDBJ whole genome shotgun (WGS) entry which is preliminary data.</text>
</comment>
<dbReference type="Gene3D" id="3.40.30.10">
    <property type="entry name" value="Glutaredoxin"/>
    <property type="match status" value="1"/>
</dbReference>
<dbReference type="InterPro" id="IPR000643">
    <property type="entry name" value="Iodothyronine_deiodinase"/>
</dbReference>
<dbReference type="AlphaFoldDB" id="A0A151Z398"/>
<dbReference type="Pfam" id="PF00837">
    <property type="entry name" value="T4_deiodinase"/>
    <property type="match status" value="1"/>
</dbReference>
<accession>A0A151Z398</accession>
<gene>
    <name evidence="1" type="ORF">DLAC_11140</name>
</gene>
<dbReference type="OMA" id="AYEIPKH"/>
<keyword evidence="2" id="KW-1185">Reference proteome</keyword>
<dbReference type="OrthoDB" id="428577at2759"/>
<protein>
    <submittedName>
        <fullName evidence="1">Thyroxine 5'-deiodinase</fullName>
    </submittedName>
</protein>
<dbReference type="Proteomes" id="UP000076078">
    <property type="component" value="Unassembled WGS sequence"/>
</dbReference>
<dbReference type="InParanoid" id="A0A151Z398"/>